<dbReference type="GeneID" id="26909716"/>
<dbReference type="AlphaFoldDB" id="A0A0M9FQS1"/>
<sequence length="641" mass="70373">MEGAFASVEEGVLAALHQVEELRCAIARQQAELERSRGVLRERLDALTASGDAAHATPSELQPTTSIASATVFQAAARKNTNAADADHIGGESMGGCAESNVDSPQEGLRPSQVTPAQPSSLVLSIPNAPSLSPTDFRPQEQAIRTRCLQRQQQRLLHAAKLQFAQEWKRLALPWFARVVQHEFFVPLMEKLNLLERRLHRLCVRMSPDLPQYTLRRQGAKETEIDDATFTPSRSTFCVPVLWRWYLDTATQTSPQARSSLSAESRSSEGEDVPTPVACCSSAMSAEAAEGGRTIPCANVMRERPPAADAVINEEAVIVPSAARDASVWRSMLLRTRRSLRHVLYVVRYGLLGGEERTAATVSPCPPQKKDGCECLYKESVHEPCLSCQVRRLLQRHAMWTSYPHTEPTGPEKATCFPFSEYADCGSRNSGCVSSTALSLLEFLQHLCSLHETLRLEPGTDYLRHQPGPAATQGTDVKAADVRGACDSPACTAPNDLAASLSKGSLVSLEQHLLLPFHVLDPVLNTLLDGRNAAPSCALPTRKLIGAILPLVQWWQSPSSCDCRCVYARAIRLARLYHAFARRAHLDATPNTVADSFSPPRLPSLTADAQLCELRRAEVHVREQWQELHTKLLIARSANSL</sequence>
<accession>A0A0M9FQS1</accession>
<proteinExistence type="predicted"/>
<keyword evidence="3" id="KW-1185">Reference proteome</keyword>
<dbReference type="RefSeq" id="XP_015652609.1">
    <property type="nucleotide sequence ID" value="XM_015808896.1"/>
</dbReference>
<evidence type="ECO:0000313" key="3">
    <source>
        <dbReference type="Proteomes" id="UP000037923"/>
    </source>
</evidence>
<organism evidence="2 3">
    <name type="scientific">Leptomonas pyrrhocoris</name>
    <name type="common">Firebug parasite</name>
    <dbReference type="NCBI Taxonomy" id="157538"/>
    <lineage>
        <taxon>Eukaryota</taxon>
        <taxon>Discoba</taxon>
        <taxon>Euglenozoa</taxon>
        <taxon>Kinetoplastea</taxon>
        <taxon>Metakinetoplastina</taxon>
        <taxon>Trypanosomatida</taxon>
        <taxon>Trypanosomatidae</taxon>
        <taxon>Leishmaniinae</taxon>
        <taxon>Leptomonas</taxon>
    </lineage>
</organism>
<protein>
    <submittedName>
        <fullName evidence="2">Uncharacterized protein</fullName>
    </submittedName>
</protein>
<dbReference type="VEuPathDB" id="TriTrypDB:LpyrH10_31_0870"/>
<dbReference type="EMBL" id="LGTL01000031">
    <property type="protein sequence ID" value="KPA74170.1"/>
    <property type="molecule type" value="Genomic_DNA"/>
</dbReference>
<dbReference type="OMA" id="IRNTCES"/>
<dbReference type="OrthoDB" id="10604267at2759"/>
<evidence type="ECO:0000313" key="2">
    <source>
        <dbReference type="EMBL" id="KPA74170.1"/>
    </source>
</evidence>
<gene>
    <name evidence="2" type="ORF">ABB37_09433</name>
</gene>
<dbReference type="Proteomes" id="UP000037923">
    <property type="component" value="Unassembled WGS sequence"/>
</dbReference>
<evidence type="ECO:0000256" key="1">
    <source>
        <dbReference type="SAM" id="MobiDB-lite"/>
    </source>
</evidence>
<comment type="caution">
    <text evidence="2">The sequence shown here is derived from an EMBL/GenBank/DDBJ whole genome shotgun (WGS) entry which is preliminary data.</text>
</comment>
<name>A0A0M9FQS1_LEPPY</name>
<feature type="region of interest" description="Disordered" evidence="1">
    <location>
        <begin position="85"/>
        <end position="116"/>
    </location>
</feature>
<reference evidence="2 3" key="1">
    <citation type="submission" date="2015-07" db="EMBL/GenBank/DDBJ databases">
        <title>High-quality genome of monoxenous trypanosomatid Leptomonas pyrrhocoris.</title>
        <authorList>
            <person name="Flegontov P."/>
            <person name="Butenko A."/>
            <person name="Firsov S."/>
            <person name="Vlcek C."/>
            <person name="Logacheva M.D."/>
            <person name="Field M."/>
            <person name="Filatov D."/>
            <person name="Flegontova O."/>
            <person name="Gerasimov E."/>
            <person name="Jackson A.P."/>
            <person name="Kelly S."/>
            <person name="Opperdoes F."/>
            <person name="O'Reilly A."/>
            <person name="Votypka J."/>
            <person name="Yurchenko V."/>
            <person name="Lukes J."/>
        </authorList>
    </citation>
    <scope>NUCLEOTIDE SEQUENCE [LARGE SCALE GENOMIC DNA]</scope>
    <source>
        <strain evidence="2">H10</strain>
    </source>
</reference>